<organism evidence="1 2">
    <name type="scientific">Drouetiella hepatica Uher 2000/2452</name>
    <dbReference type="NCBI Taxonomy" id="904376"/>
    <lineage>
        <taxon>Bacteria</taxon>
        <taxon>Bacillati</taxon>
        <taxon>Cyanobacteriota</taxon>
        <taxon>Cyanophyceae</taxon>
        <taxon>Oculatellales</taxon>
        <taxon>Oculatellaceae</taxon>
        <taxon>Drouetiella</taxon>
    </lineage>
</organism>
<reference evidence="1" key="2">
    <citation type="journal article" date="2022" name="Microbiol. Resour. Announc.">
        <title>Metagenome Sequencing to Explore Phylogenomics of Terrestrial Cyanobacteria.</title>
        <authorList>
            <person name="Ward R.D."/>
            <person name="Stajich J.E."/>
            <person name="Johansen J.R."/>
            <person name="Huntemann M."/>
            <person name="Clum A."/>
            <person name="Foster B."/>
            <person name="Foster B."/>
            <person name="Roux S."/>
            <person name="Palaniappan K."/>
            <person name="Varghese N."/>
            <person name="Mukherjee S."/>
            <person name="Reddy T.B.K."/>
            <person name="Daum C."/>
            <person name="Copeland A."/>
            <person name="Chen I.A."/>
            <person name="Ivanova N.N."/>
            <person name="Kyrpides N.C."/>
            <person name="Shapiro N."/>
            <person name="Eloe-Fadrosh E.A."/>
            <person name="Pietrasiak N."/>
        </authorList>
    </citation>
    <scope>NUCLEOTIDE SEQUENCE</scope>
    <source>
        <strain evidence="1">UHER 2000/2452</strain>
    </source>
</reference>
<gene>
    <name evidence="1" type="ORF">KME15_13285</name>
</gene>
<accession>A0A951QDZ4</accession>
<reference evidence="1" key="1">
    <citation type="submission" date="2021-05" db="EMBL/GenBank/DDBJ databases">
        <authorList>
            <person name="Pietrasiak N."/>
            <person name="Ward R."/>
            <person name="Stajich J.E."/>
            <person name="Kurbessoian T."/>
        </authorList>
    </citation>
    <scope>NUCLEOTIDE SEQUENCE</scope>
    <source>
        <strain evidence="1">UHER 2000/2452</strain>
    </source>
</reference>
<proteinExistence type="predicted"/>
<protein>
    <submittedName>
        <fullName evidence="1">Uncharacterized protein</fullName>
    </submittedName>
</protein>
<dbReference type="Proteomes" id="UP000757435">
    <property type="component" value="Unassembled WGS sequence"/>
</dbReference>
<dbReference type="AlphaFoldDB" id="A0A951QDZ4"/>
<evidence type="ECO:0000313" key="1">
    <source>
        <dbReference type="EMBL" id="MBW4659643.1"/>
    </source>
</evidence>
<dbReference type="EMBL" id="JAHHHD010000013">
    <property type="protein sequence ID" value="MBW4659643.1"/>
    <property type="molecule type" value="Genomic_DNA"/>
</dbReference>
<sequence>MLQGTIGSFLRNIAAFTWIRAGTFWVARSARHPKCPKEIESGYIVALLSGITVVQINIIMWRGAINLPFCAIVMLLCARAIAQSKIVVILNAMELAVI</sequence>
<comment type="caution">
    <text evidence="1">The sequence shown here is derived from an EMBL/GenBank/DDBJ whole genome shotgun (WGS) entry which is preliminary data.</text>
</comment>
<evidence type="ECO:0000313" key="2">
    <source>
        <dbReference type="Proteomes" id="UP000757435"/>
    </source>
</evidence>
<name>A0A951QDZ4_9CYAN</name>